<evidence type="ECO:0000313" key="1">
    <source>
        <dbReference type="EMBL" id="TWI92775.1"/>
    </source>
</evidence>
<evidence type="ECO:0000313" key="2">
    <source>
        <dbReference type="Proteomes" id="UP000320593"/>
    </source>
</evidence>
<comment type="caution">
    <text evidence="1">The sequence shown here is derived from an EMBL/GenBank/DDBJ whole genome shotgun (WGS) entry which is preliminary data.</text>
</comment>
<proteinExistence type="predicted"/>
<gene>
    <name evidence="1" type="ORF">JM93_00323</name>
</gene>
<accession>A0A562TGR7</accession>
<dbReference type="EMBL" id="VLLF01000001">
    <property type="protein sequence ID" value="TWI92775.1"/>
    <property type="molecule type" value="Genomic_DNA"/>
</dbReference>
<dbReference type="AlphaFoldDB" id="A0A562TGR7"/>
<protein>
    <submittedName>
        <fullName evidence="1">Uncharacterized protein</fullName>
    </submittedName>
</protein>
<keyword evidence="2" id="KW-1185">Reference proteome</keyword>
<dbReference type="RefSeq" id="WP_145340317.1">
    <property type="nucleotide sequence ID" value="NZ_SMLY01000087.1"/>
</dbReference>
<name>A0A562TGR7_9HYPH</name>
<sequence>MSSPKINTNAHITKMPNEVMQNITDFSLETSTSKLRTTSKSLRGQIKHLQVFTKKQAEKNGHNTNALKNGLTNTNALRLMSNRMETDAKNSKWTFGNALSAMKRLTTNNNVSKQERDLEIAAMRNVKSKLVNTLITCMENPNKNIRTIQNMAMNYHTAPEALEVLYHLSNKLGDGKEHTHALLANHPATPDNVLRDIVNGAKKNSTVMKGLQSDNMHKAIQTRIAFDEDIKAEAKLAFIANGNADSKLIGYMAENASDPNVQKAAQEKLKN</sequence>
<organism evidence="1 2">
    <name type="scientific">Roseibium hamelinense</name>
    <dbReference type="NCBI Taxonomy" id="150831"/>
    <lineage>
        <taxon>Bacteria</taxon>
        <taxon>Pseudomonadati</taxon>
        <taxon>Pseudomonadota</taxon>
        <taxon>Alphaproteobacteria</taxon>
        <taxon>Hyphomicrobiales</taxon>
        <taxon>Stappiaceae</taxon>
        <taxon>Roseibium</taxon>
    </lineage>
</organism>
<dbReference type="Proteomes" id="UP000320593">
    <property type="component" value="Unassembled WGS sequence"/>
</dbReference>
<reference evidence="1 2" key="1">
    <citation type="submission" date="2019-07" db="EMBL/GenBank/DDBJ databases">
        <title>Genomic Encyclopedia of Archaeal and Bacterial Type Strains, Phase II (KMG-II): from individual species to whole genera.</title>
        <authorList>
            <person name="Goeker M."/>
        </authorList>
    </citation>
    <scope>NUCLEOTIDE SEQUENCE [LARGE SCALE GENOMIC DNA]</scope>
    <source>
        <strain evidence="1 2">ATCC BAA-252</strain>
    </source>
</reference>